<dbReference type="AlphaFoldDB" id="A0AAE0KUZ9"/>
<dbReference type="Proteomes" id="UP001190700">
    <property type="component" value="Unassembled WGS sequence"/>
</dbReference>
<organism evidence="1 2">
    <name type="scientific">Cymbomonas tetramitiformis</name>
    <dbReference type="NCBI Taxonomy" id="36881"/>
    <lineage>
        <taxon>Eukaryota</taxon>
        <taxon>Viridiplantae</taxon>
        <taxon>Chlorophyta</taxon>
        <taxon>Pyramimonadophyceae</taxon>
        <taxon>Pyramimonadales</taxon>
        <taxon>Pyramimonadaceae</taxon>
        <taxon>Cymbomonas</taxon>
    </lineage>
</organism>
<reference evidence="1 2" key="1">
    <citation type="journal article" date="2015" name="Genome Biol. Evol.">
        <title>Comparative Genomics of a Bacterivorous Green Alga Reveals Evolutionary Causalities and Consequences of Phago-Mixotrophic Mode of Nutrition.</title>
        <authorList>
            <person name="Burns J.A."/>
            <person name="Paasch A."/>
            <person name="Narechania A."/>
            <person name="Kim E."/>
        </authorList>
    </citation>
    <scope>NUCLEOTIDE SEQUENCE [LARGE SCALE GENOMIC DNA]</scope>
    <source>
        <strain evidence="1 2">PLY_AMNH</strain>
    </source>
</reference>
<proteinExistence type="predicted"/>
<name>A0AAE0KUZ9_9CHLO</name>
<sequence>MHRGLDACQQLVAAQLRCQALVDSGTRAPWSPAELVEAARLCSENDHGMSQAGDPVAALAASVGRDSDGGLRDTTTVMTEDGKLVAVVHKGDMAAKENPWVLAYATDTLNTEGLILSTLVETGDTPGGGRARATHGQRGVPPDHLAIW</sequence>
<keyword evidence="2" id="KW-1185">Reference proteome</keyword>
<dbReference type="EMBL" id="LGRX02016853">
    <property type="protein sequence ID" value="KAK3261499.1"/>
    <property type="molecule type" value="Genomic_DNA"/>
</dbReference>
<accession>A0AAE0KUZ9</accession>
<protein>
    <submittedName>
        <fullName evidence="1">Uncharacterized protein</fullName>
    </submittedName>
</protein>
<gene>
    <name evidence="1" type="ORF">CYMTET_29582</name>
</gene>
<evidence type="ECO:0000313" key="1">
    <source>
        <dbReference type="EMBL" id="KAK3261499.1"/>
    </source>
</evidence>
<comment type="caution">
    <text evidence="1">The sequence shown here is derived from an EMBL/GenBank/DDBJ whole genome shotgun (WGS) entry which is preliminary data.</text>
</comment>
<evidence type="ECO:0000313" key="2">
    <source>
        <dbReference type="Proteomes" id="UP001190700"/>
    </source>
</evidence>